<dbReference type="InterPro" id="IPR050486">
    <property type="entry name" value="Mannose-1P_guanyltransferase"/>
</dbReference>
<protein>
    <submittedName>
        <fullName evidence="2">Mannose-1-phosphate guanylyltransferase</fullName>
    </submittedName>
</protein>
<keyword evidence="2" id="KW-0808">Transferase</keyword>
<comment type="caution">
    <text evidence="2">The sequence shown here is derived from an EMBL/GenBank/DDBJ whole genome shotgun (WGS) entry which is preliminary data.</text>
</comment>
<dbReference type="InterPro" id="IPR029044">
    <property type="entry name" value="Nucleotide-diphossugar_trans"/>
</dbReference>
<feature type="domain" description="Nucleotidyl transferase" evidence="1">
    <location>
        <begin position="2"/>
        <end position="227"/>
    </location>
</feature>
<organism evidence="2 3">
    <name type="scientific">Cellvibrio mixtus</name>
    <dbReference type="NCBI Taxonomy" id="39650"/>
    <lineage>
        <taxon>Bacteria</taxon>
        <taxon>Pseudomonadati</taxon>
        <taxon>Pseudomonadota</taxon>
        <taxon>Gammaproteobacteria</taxon>
        <taxon>Cellvibrionales</taxon>
        <taxon>Cellvibrionaceae</taxon>
        <taxon>Cellvibrio</taxon>
    </lineage>
</organism>
<keyword evidence="3" id="KW-1185">Reference proteome</keyword>
<dbReference type="CDD" id="cd06422">
    <property type="entry name" value="NTP_transferase_like_1"/>
    <property type="match status" value="1"/>
</dbReference>
<sequence>MKAMILAAGLGNRMRPLTDHTPKPLLHAGGKPLIEYHLFNLQRAGIRDIIINLAYLGDKIRAYLGNGSNFGVNIHYSTEPEPLETGGAIVHASQQLGPEPFLLVNGDVWCDIELGDFIQHHYKYPDRHGHLLLVPNPDFHPKGDFALATDGTLLDTPNDITLPRFTFAGISLLKPELINHYPHKRQKFPLVEVFRHAISQGQLSGEVYNGRWSDVGTPERLYDLDTYLQHQKAGMVRDR</sequence>
<dbReference type="EMBL" id="NHNI01000001">
    <property type="protein sequence ID" value="OZY86881.1"/>
    <property type="molecule type" value="Genomic_DNA"/>
</dbReference>
<dbReference type="AlphaFoldDB" id="A0A266QC02"/>
<dbReference type="InterPro" id="IPR054790">
    <property type="entry name" value="MurU"/>
</dbReference>
<evidence type="ECO:0000313" key="2">
    <source>
        <dbReference type="EMBL" id="OZY86881.1"/>
    </source>
</evidence>
<dbReference type="Pfam" id="PF00483">
    <property type="entry name" value="NTP_transferase"/>
    <property type="match status" value="1"/>
</dbReference>
<name>A0A266QC02_9GAMM</name>
<reference evidence="3" key="1">
    <citation type="submission" date="2017-05" db="EMBL/GenBank/DDBJ databases">
        <authorList>
            <person name="Barney B.M."/>
        </authorList>
    </citation>
    <scope>NUCLEOTIDE SEQUENCE [LARGE SCALE GENOMIC DNA]</scope>
    <source>
        <strain evidence="3">PSBB022</strain>
    </source>
</reference>
<dbReference type="PANTHER" id="PTHR22572">
    <property type="entry name" value="SUGAR-1-PHOSPHATE GUANYL TRANSFERASE"/>
    <property type="match status" value="1"/>
</dbReference>
<dbReference type="Gene3D" id="3.90.550.10">
    <property type="entry name" value="Spore Coat Polysaccharide Biosynthesis Protein SpsA, Chain A"/>
    <property type="match status" value="1"/>
</dbReference>
<accession>A0A266QC02</accession>
<dbReference type="GO" id="GO:0016779">
    <property type="term" value="F:nucleotidyltransferase activity"/>
    <property type="evidence" value="ECO:0007669"/>
    <property type="project" value="UniProtKB-KW"/>
</dbReference>
<dbReference type="RefSeq" id="WP_094984417.1">
    <property type="nucleotide sequence ID" value="NZ_NHNI01000001.1"/>
</dbReference>
<dbReference type="NCBIfam" id="NF045761">
    <property type="entry name" value="NAMPUrTaseMurU"/>
    <property type="match status" value="1"/>
</dbReference>
<dbReference type="SUPFAM" id="SSF53448">
    <property type="entry name" value="Nucleotide-diphospho-sugar transferases"/>
    <property type="match status" value="1"/>
</dbReference>
<dbReference type="Proteomes" id="UP000216101">
    <property type="component" value="Unassembled WGS sequence"/>
</dbReference>
<proteinExistence type="predicted"/>
<dbReference type="InterPro" id="IPR005835">
    <property type="entry name" value="NTP_transferase_dom"/>
</dbReference>
<evidence type="ECO:0000313" key="3">
    <source>
        <dbReference type="Proteomes" id="UP000216101"/>
    </source>
</evidence>
<keyword evidence="2" id="KW-0548">Nucleotidyltransferase</keyword>
<gene>
    <name evidence="2" type="ORF">CBP51_07775</name>
</gene>
<evidence type="ECO:0000259" key="1">
    <source>
        <dbReference type="Pfam" id="PF00483"/>
    </source>
</evidence>